<organism evidence="1">
    <name type="scientific">marine sediment metagenome</name>
    <dbReference type="NCBI Taxonomy" id="412755"/>
    <lineage>
        <taxon>unclassified sequences</taxon>
        <taxon>metagenomes</taxon>
        <taxon>ecological metagenomes</taxon>
    </lineage>
</organism>
<comment type="caution">
    <text evidence="1">The sequence shown here is derived from an EMBL/GenBank/DDBJ whole genome shotgun (WGS) entry which is preliminary data.</text>
</comment>
<sequence>NTLYILNTNKLIQTKTLTNRKKGMSPVDYRVHAAA</sequence>
<name>X1J0A2_9ZZZZ</name>
<proteinExistence type="predicted"/>
<protein>
    <submittedName>
        <fullName evidence="1">Uncharacterized protein</fullName>
    </submittedName>
</protein>
<evidence type="ECO:0000313" key="1">
    <source>
        <dbReference type="EMBL" id="GAH88121.1"/>
    </source>
</evidence>
<gene>
    <name evidence="1" type="ORF">S03H2_65638</name>
</gene>
<dbReference type="AlphaFoldDB" id="X1J0A2"/>
<dbReference type="EMBL" id="BARU01042765">
    <property type="protein sequence ID" value="GAH88121.1"/>
    <property type="molecule type" value="Genomic_DNA"/>
</dbReference>
<accession>X1J0A2</accession>
<reference evidence="1" key="1">
    <citation type="journal article" date="2014" name="Front. Microbiol.">
        <title>High frequency of phylogenetically diverse reductive dehalogenase-homologous genes in deep subseafloor sedimentary metagenomes.</title>
        <authorList>
            <person name="Kawai M."/>
            <person name="Futagami T."/>
            <person name="Toyoda A."/>
            <person name="Takaki Y."/>
            <person name="Nishi S."/>
            <person name="Hori S."/>
            <person name="Arai W."/>
            <person name="Tsubouchi T."/>
            <person name="Morono Y."/>
            <person name="Uchiyama I."/>
            <person name="Ito T."/>
            <person name="Fujiyama A."/>
            <person name="Inagaki F."/>
            <person name="Takami H."/>
        </authorList>
    </citation>
    <scope>NUCLEOTIDE SEQUENCE</scope>
    <source>
        <strain evidence="1">Expedition CK06-06</strain>
    </source>
</reference>
<feature type="non-terminal residue" evidence="1">
    <location>
        <position position="1"/>
    </location>
</feature>